<name>A0ABP8LBZ4_9BACT</name>
<gene>
    <name evidence="1" type="ORF">GCM10023188_06670</name>
</gene>
<organism evidence="1 2">
    <name type="scientific">Pontibacter saemangeumensis</name>
    <dbReference type="NCBI Taxonomy" id="1084525"/>
    <lineage>
        <taxon>Bacteria</taxon>
        <taxon>Pseudomonadati</taxon>
        <taxon>Bacteroidota</taxon>
        <taxon>Cytophagia</taxon>
        <taxon>Cytophagales</taxon>
        <taxon>Hymenobacteraceae</taxon>
        <taxon>Pontibacter</taxon>
    </lineage>
</organism>
<proteinExistence type="predicted"/>
<evidence type="ECO:0000313" key="2">
    <source>
        <dbReference type="Proteomes" id="UP001500552"/>
    </source>
</evidence>
<protein>
    <submittedName>
        <fullName evidence="1">Uncharacterized protein</fullName>
    </submittedName>
</protein>
<reference evidence="2" key="1">
    <citation type="journal article" date="2019" name="Int. J. Syst. Evol. Microbiol.">
        <title>The Global Catalogue of Microorganisms (GCM) 10K type strain sequencing project: providing services to taxonomists for standard genome sequencing and annotation.</title>
        <authorList>
            <consortium name="The Broad Institute Genomics Platform"/>
            <consortium name="The Broad Institute Genome Sequencing Center for Infectious Disease"/>
            <person name="Wu L."/>
            <person name="Ma J."/>
        </authorList>
    </citation>
    <scope>NUCLEOTIDE SEQUENCE [LARGE SCALE GENOMIC DNA]</scope>
    <source>
        <strain evidence="2">JCM 17926</strain>
    </source>
</reference>
<evidence type="ECO:0000313" key="1">
    <source>
        <dbReference type="EMBL" id="GAA4425570.1"/>
    </source>
</evidence>
<sequence>MELPWPPVTPVIIGGVVAIQTPLKTVTVLDKGDILLPTAVTVAVIVFPAVSKVLEIPVKVHVPVALTVGQVGWPVPPQMDTPFL</sequence>
<dbReference type="EMBL" id="BAABHC010000002">
    <property type="protein sequence ID" value="GAA4425570.1"/>
    <property type="molecule type" value="Genomic_DNA"/>
</dbReference>
<comment type="caution">
    <text evidence="1">The sequence shown here is derived from an EMBL/GenBank/DDBJ whole genome shotgun (WGS) entry which is preliminary data.</text>
</comment>
<dbReference type="Proteomes" id="UP001500552">
    <property type="component" value="Unassembled WGS sequence"/>
</dbReference>
<keyword evidence="2" id="KW-1185">Reference proteome</keyword>
<accession>A0ABP8LBZ4</accession>